<dbReference type="PROSITE" id="PS51387">
    <property type="entry name" value="FAD_PCMH"/>
    <property type="match status" value="1"/>
</dbReference>
<evidence type="ECO:0000256" key="3">
    <source>
        <dbReference type="ARBA" id="ARBA00022630"/>
    </source>
</evidence>
<dbReference type="Pfam" id="PF02913">
    <property type="entry name" value="FAD-oxidase_C"/>
    <property type="match status" value="1"/>
</dbReference>
<dbReference type="Proteomes" id="UP000032360">
    <property type="component" value="Unassembled WGS sequence"/>
</dbReference>
<dbReference type="GO" id="GO:1903457">
    <property type="term" value="P:lactate catabolic process"/>
    <property type="evidence" value="ECO:0007669"/>
    <property type="project" value="TreeGrafter"/>
</dbReference>
<comment type="caution">
    <text evidence="13">The sequence shown here is derived from an EMBL/GenBank/DDBJ whole genome shotgun (WGS) entry which is preliminary data.</text>
</comment>
<keyword evidence="8" id="KW-0408">Iron</keyword>
<dbReference type="GO" id="GO:0071949">
    <property type="term" value="F:FAD binding"/>
    <property type="evidence" value="ECO:0007669"/>
    <property type="project" value="InterPro"/>
</dbReference>
<dbReference type="AlphaFoldDB" id="A0A0D8HM90"/>
<dbReference type="Pfam" id="PF02754">
    <property type="entry name" value="CCG"/>
    <property type="match status" value="2"/>
</dbReference>
<evidence type="ECO:0000256" key="4">
    <source>
        <dbReference type="ARBA" id="ARBA00022723"/>
    </source>
</evidence>
<organism evidence="13 14">
    <name type="scientific">Acidithrix ferrooxidans</name>
    <dbReference type="NCBI Taxonomy" id="1280514"/>
    <lineage>
        <taxon>Bacteria</taxon>
        <taxon>Bacillati</taxon>
        <taxon>Actinomycetota</taxon>
        <taxon>Acidimicrobiia</taxon>
        <taxon>Acidimicrobiales</taxon>
        <taxon>Acidimicrobiaceae</taxon>
        <taxon>Acidithrix</taxon>
    </lineage>
</organism>
<keyword evidence="3" id="KW-0285">Flavoprotein</keyword>
<dbReference type="Gene3D" id="3.30.70.2740">
    <property type="match status" value="1"/>
</dbReference>
<evidence type="ECO:0000256" key="10">
    <source>
        <dbReference type="ARBA" id="ARBA00038897"/>
    </source>
</evidence>
<dbReference type="InterPro" id="IPR017900">
    <property type="entry name" value="4Fe4S_Fe_S_CS"/>
</dbReference>
<dbReference type="STRING" id="1280514.AXFE_00010"/>
<dbReference type="EC" id="1.1.2.4" evidence="10"/>
<dbReference type="Gene3D" id="3.30.465.10">
    <property type="match status" value="1"/>
</dbReference>
<dbReference type="PROSITE" id="PS51379">
    <property type="entry name" value="4FE4S_FER_2"/>
    <property type="match status" value="1"/>
</dbReference>
<dbReference type="Pfam" id="PF01565">
    <property type="entry name" value="FAD_binding_4"/>
    <property type="match status" value="1"/>
</dbReference>
<gene>
    <name evidence="13" type="ORF">AXFE_00010</name>
</gene>
<dbReference type="InterPro" id="IPR004113">
    <property type="entry name" value="FAD-bd_oxidored_4_C"/>
</dbReference>
<evidence type="ECO:0000256" key="8">
    <source>
        <dbReference type="ARBA" id="ARBA00023004"/>
    </source>
</evidence>
<dbReference type="Gene3D" id="1.10.1060.10">
    <property type="entry name" value="Alpha-helical ferredoxin"/>
    <property type="match status" value="1"/>
</dbReference>
<dbReference type="GO" id="GO:0004458">
    <property type="term" value="F:D-lactate dehydrogenase (cytochrome) activity"/>
    <property type="evidence" value="ECO:0007669"/>
    <property type="project" value="UniProtKB-EC"/>
</dbReference>
<dbReference type="InterPro" id="IPR017896">
    <property type="entry name" value="4Fe4S_Fe-S-bd"/>
</dbReference>
<dbReference type="GO" id="GO:0008720">
    <property type="term" value="F:D-lactate dehydrogenase (NAD+) activity"/>
    <property type="evidence" value="ECO:0007669"/>
    <property type="project" value="TreeGrafter"/>
</dbReference>
<dbReference type="InterPro" id="IPR036318">
    <property type="entry name" value="FAD-bd_PCMH-like_sf"/>
</dbReference>
<dbReference type="Pfam" id="PF13183">
    <property type="entry name" value="Fer4_8"/>
    <property type="match status" value="1"/>
</dbReference>
<reference evidence="13 14" key="1">
    <citation type="submission" date="2015-01" db="EMBL/GenBank/DDBJ databases">
        <title>Draft genome of the acidophilic iron oxidizer Acidithrix ferrooxidans strain Py-F3.</title>
        <authorList>
            <person name="Poehlein A."/>
            <person name="Eisen S."/>
            <person name="Schloemann M."/>
            <person name="Johnson B.D."/>
            <person name="Daniel R."/>
            <person name="Muehling M."/>
        </authorList>
    </citation>
    <scope>NUCLEOTIDE SEQUENCE [LARGE SCALE GENOMIC DNA]</scope>
    <source>
        <strain evidence="13 14">Py-F3</strain>
    </source>
</reference>
<evidence type="ECO:0000313" key="13">
    <source>
        <dbReference type="EMBL" id="KJF18964.1"/>
    </source>
</evidence>
<dbReference type="InterPro" id="IPR016166">
    <property type="entry name" value="FAD-bd_PCMH"/>
</dbReference>
<name>A0A0D8HM90_9ACTN</name>
<evidence type="ECO:0000256" key="1">
    <source>
        <dbReference type="ARBA" id="ARBA00001974"/>
    </source>
</evidence>
<feature type="domain" description="4Fe-4S ferredoxin-type" evidence="11">
    <location>
        <begin position="544"/>
        <end position="575"/>
    </location>
</feature>
<dbReference type="InterPro" id="IPR016169">
    <property type="entry name" value="FAD-bd_PCMH_sub2"/>
</dbReference>
<dbReference type="InterPro" id="IPR016167">
    <property type="entry name" value="FAD-bd_PCMH_sub1"/>
</dbReference>
<dbReference type="PANTHER" id="PTHR11748:SF111">
    <property type="entry name" value="D-LACTATE DEHYDROGENASE, MITOCHONDRIAL-RELATED"/>
    <property type="match status" value="1"/>
</dbReference>
<dbReference type="InterPro" id="IPR009051">
    <property type="entry name" value="Helical_ferredxn"/>
</dbReference>
<evidence type="ECO:0000256" key="6">
    <source>
        <dbReference type="ARBA" id="ARBA00022946"/>
    </source>
</evidence>
<keyword evidence="4" id="KW-0479">Metal-binding</keyword>
<dbReference type="PATRIC" id="fig|1280514.3.peg.5"/>
<evidence type="ECO:0000256" key="7">
    <source>
        <dbReference type="ARBA" id="ARBA00023002"/>
    </source>
</evidence>
<dbReference type="InterPro" id="IPR006094">
    <property type="entry name" value="Oxid_FAD_bind_N"/>
</dbReference>
<dbReference type="RefSeq" id="WP_052603849.1">
    <property type="nucleotide sequence ID" value="NZ_JXYS01000001.1"/>
</dbReference>
<sequence length="964" mass="104838">MSGSRVFRGISKRVVKVAPQDPLRQKLVRIYPSNRVLTSALYRSVYSRDGSYFEYKPQAIVRLGQIEDALALIDFSRNEGIPITFRAGGTSLSGQTVGEGIIGELRTGFRGISVHGGGDLVSFEPGVTVNQVNAKLSPFGRKIGPDPASKSAAMMGGVLSNNSSGMQAGVIQNSYHTLVSLEFVLYNGHRYDTSKAADRERFGRDEPKIVNGLLRIRDAIRSDIELRDRIKRKYRIKNVTGYSLNSFLDFDDPCDIFSHLLIGAEGTLGFIAKATLSTLPIEPYRASRLLFFASDQDAARAVGDLAVINPAAVELLDYASLTSVVGRVGVPAVVETIPTGSAALLFDLAASSSEALELLIEGAQRVVDELALVADTPFSTSAKERAQLWSVRDGIFASVGGERAPGTTVILEDVAVEPIHLGELVSSLNALFDRYGYAGVIFGHAKAGNVHFLVCDDMSDQSRVLHFSTFMDEVIDLVVGLEGSLKAEHGTGRAVAPFVEKEWGSKAYGYLKEIKTLCDPYGLLNPGVIINDNPNVHLEKIKAIKIIGDNTIDKCIECGYCEHVCPTRYVTLTPRQRIVAHRSHLSLLADEEIDEAEQMWREYEYAGRDSCVADGMCATVCPMGINTADLVDHDRSMAKTKTSQFVAKLAAERFSLIETATRGALVVNKRITKVVGNRSLEKLNTQLRKLDIVLPSPPVSLGTSISIARPTLRRRPDAIYFPSCVSRMFGQGNVDGASVVDLVLRVAGRAGIYLEIPEDVQGVCCSQPWSHNGYEDGASVSANKAVDSFWRWTRSGEIPIICDVTSCTHSLMQELGRQSFGVRGDLLTSANRGHHSDLQIRDLIVWIEDLLPRLAITNRLDRVLIHPTCALTRVGLSETAVGIAQQLANVVVVPESATCCGAGGNRGMLYPEVVKSALRDEVMELKGLVFDGAFSFASTCEATLSDELGVSFEPFISLVERATR</sequence>
<comment type="cofactor">
    <cofactor evidence="1">
        <name>FAD</name>
        <dbReference type="ChEBI" id="CHEBI:57692"/>
    </cofactor>
</comment>
<evidence type="ECO:0000256" key="5">
    <source>
        <dbReference type="ARBA" id="ARBA00022827"/>
    </source>
</evidence>
<proteinExistence type="inferred from homology"/>
<keyword evidence="6" id="KW-0809">Transit peptide</keyword>
<dbReference type="EMBL" id="JXYS01000001">
    <property type="protein sequence ID" value="KJF18964.1"/>
    <property type="molecule type" value="Genomic_DNA"/>
</dbReference>
<dbReference type="PANTHER" id="PTHR11748">
    <property type="entry name" value="D-LACTATE DEHYDROGENASE"/>
    <property type="match status" value="1"/>
</dbReference>
<dbReference type="InterPro" id="IPR016164">
    <property type="entry name" value="FAD-linked_Oxase-like_C"/>
</dbReference>
<feature type="domain" description="FAD-binding PCMH-type" evidence="12">
    <location>
        <begin position="53"/>
        <end position="281"/>
    </location>
</feature>
<dbReference type="GO" id="GO:0051536">
    <property type="term" value="F:iron-sulfur cluster binding"/>
    <property type="evidence" value="ECO:0007669"/>
    <property type="project" value="UniProtKB-KW"/>
</dbReference>
<evidence type="ECO:0000313" key="14">
    <source>
        <dbReference type="Proteomes" id="UP000032360"/>
    </source>
</evidence>
<dbReference type="GO" id="GO:0046872">
    <property type="term" value="F:metal ion binding"/>
    <property type="evidence" value="ECO:0007669"/>
    <property type="project" value="UniProtKB-KW"/>
</dbReference>
<comment type="similarity">
    <text evidence="2">Belongs to the FAD-binding oxidoreductase/transferase type 4 family.</text>
</comment>
<dbReference type="SUPFAM" id="SSF55103">
    <property type="entry name" value="FAD-linked oxidases, C-terminal domain"/>
    <property type="match status" value="1"/>
</dbReference>
<dbReference type="SUPFAM" id="SSF46548">
    <property type="entry name" value="alpha-helical ferredoxin"/>
    <property type="match status" value="1"/>
</dbReference>
<dbReference type="PROSITE" id="PS00198">
    <property type="entry name" value="4FE4S_FER_1"/>
    <property type="match status" value="1"/>
</dbReference>
<keyword evidence="9" id="KW-0411">Iron-sulfur</keyword>
<dbReference type="SUPFAM" id="SSF56176">
    <property type="entry name" value="FAD-binding/transporter-associated domain-like"/>
    <property type="match status" value="1"/>
</dbReference>
<dbReference type="InterPro" id="IPR004017">
    <property type="entry name" value="Cys_rich_dom"/>
</dbReference>
<accession>A0A0D8HM90</accession>
<evidence type="ECO:0000256" key="9">
    <source>
        <dbReference type="ARBA" id="ARBA00023014"/>
    </source>
</evidence>
<dbReference type="OrthoDB" id="9770306at2"/>
<keyword evidence="14" id="KW-1185">Reference proteome</keyword>
<evidence type="ECO:0000256" key="2">
    <source>
        <dbReference type="ARBA" id="ARBA00008000"/>
    </source>
</evidence>
<evidence type="ECO:0000259" key="11">
    <source>
        <dbReference type="PROSITE" id="PS51379"/>
    </source>
</evidence>
<dbReference type="Gene3D" id="3.30.43.10">
    <property type="entry name" value="Uridine Diphospho-n-acetylenolpyruvylglucosamine Reductase, domain 2"/>
    <property type="match status" value="1"/>
</dbReference>
<protein>
    <recommendedName>
        <fullName evidence="10">D-lactate dehydrogenase (cytochrome)</fullName>
        <ecNumber evidence="10">1.1.2.4</ecNumber>
    </recommendedName>
</protein>
<keyword evidence="5" id="KW-0274">FAD</keyword>
<evidence type="ECO:0000259" key="12">
    <source>
        <dbReference type="PROSITE" id="PS51387"/>
    </source>
</evidence>
<keyword evidence="7 13" id="KW-0560">Oxidoreductase</keyword>